<dbReference type="Pfam" id="PF09258">
    <property type="entry name" value="Glyco_transf_64"/>
    <property type="match status" value="1"/>
</dbReference>
<dbReference type="PANTHER" id="PTHR48261">
    <property type="entry name" value="ACETYLGLUCOSAMINYLTRANSFERASE"/>
    <property type="match status" value="1"/>
</dbReference>
<dbReference type="GO" id="GO:0016757">
    <property type="term" value="F:glycosyltransferase activity"/>
    <property type="evidence" value="ECO:0007669"/>
    <property type="project" value="InterPro"/>
</dbReference>
<dbReference type="Proteomes" id="UP000193467">
    <property type="component" value="Unassembled WGS sequence"/>
</dbReference>
<dbReference type="SUPFAM" id="SSF53448">
    <property type="entry name" value="Nucleotide-diphospho-sugar transferases"/>
    <property type="match status" value="2"/>
</dbReference>
<dbReference type="OrthoDB" id="2014201at2759"/>
<dbReference type="InterPro" id="IPR015338">
    <property type="entry name" value="GT64_dom"/>
</dbReference>
<organism evidence="6 7">
    <name type="scientific">Leucosporidium creatinivorum</name>
    <dbReference type="NCBI Taxonomy" id="106004"/>
    <lineage>
        <taxon>Eukaryota</taxon>
        <taxon>Fungi</taxon>
        <taxon>Dikarya</taxon>
        <taxon>Basidiomycota</taxon>
        <taxon>Pucciniomycotina</taxon>
        <taxon>Microbotryomycetes</taxon>
        <taxon>Leucosporidiales</taxon>
        <taxon>Leucosporidium</taxon>
    </lineage>
</organism>
<dbReference type="InterPro" id="IPR002495">
    <property type="entry name" value="Glyco_trans_8"/>
</dbReference>
<keyword evidence="4" id="KW-1015">Disulfide bond</keyword>
<keyword evidence="7" id="KW-1185">Reference proteome</keyword>
<dbReference type="AlphaFoldDB" id="A0A1Y2ED03"/>
<evidence type="ECO:0000256" key="3">
    <source>
        <dbReference type="ARBA" id="ARBA00023136"/>
    </source>
</evidence>
<evidence type="ECO:0000313" key="6">
    <source>
        <dbReference type="EMBL" id="ORY69442.1"/>
    </source>
</evidence>
<dbReference type="InterPro" id="IPR004263">
    <property type="entry name" value="Exostosin"/>
</dbReference>
<protein>
    <submittedName>
        <fullName evidence="6">Glycosyl transferase family 64 domain-domain-containing protein</fullName>
    </submittedName>
</protein>
<evidence type="ECO:0000259" key="5">
    <source>
        <dbReference type="Pfam" id="PF09258"/>
    </source>
</evidence>
<feature type="domain" description="Glycosyl transferase 64" evidence="5">
    <location>
        <begin position="409"/>
        <end position="583"/>
    </location>
</feature>
<evidence type="ECO:0000256" key="4">
    <source>
        <dbReference type="ARBA" id="ARBA00023157"/>
    </source>
</evidence>
<comment type="caution">
    <text evidence="6">The sequence shown here is derived from an EMBL/GenBank/DDBJ whole genome shotgun (WGS) entry which is preliminary data.</text>
</comment>
<dbReference type="GO" id="GO:0016020">
    <property type="term" value="C:membrane"/>
    <property type="evidence" value="ECO:0007669"/>
    <property type="project" value="UniProtKB-SubCell"/>
</dbReference>
<keyword evidence="3" id="KW-0472">Membrane</keyword>
<dbReference type="PANTHER" id="PTHR48261:SF2">
    <property type="entry name" value="ACETYLGLUCOSAMINYLTRANSFERASE"/>
    <property type="match status" value="1"/>
</dbReference>
<evidence type="ECO:0000313" key="7">
    <source>
        <dbReference type="Proteomes" id="UP000193467"/>
    </source>
</evidence>
<name>A0A1Y2ED03_9BASI</name>
<accession>A0A1Y2ED03</accession>
<evidence type="ECO:0000256" key="2">
    <source>
        <dbReference type="ARBA" id="ARBA00022679"/>
    </source>
</evidence>
<dbReference type="Gene3D" id="3.90.550.10">
    <property type="entry name" value="Spore Coat Polysaccharide Biosynthesis Protein SpsA, Chain A"/>
    <property type="match status" value="2"/>
</dbReference>
<proteinExistence type="predicted"/>
<dbReference type="EMBL" id="MCGR01000056">
    <property type="protein sequence ID" value="ORY69442.1"/>
    <property type="molecule type" value="Genomic_DNA"/>
</dbReference>
<sequence length="695" mass="78366">MPRFHLFQSLVFALAVLHCIVLVKLGVDTLSYLFNAQDESSLLKRATGVSAKSRVNVELQLTVSPLQQWPSAHTHAAPIHLLLTSTASYNTGLLALVNSTLSSASAQSLPRLHFHIVSSNQVEANEVAELLLSRIGARVEGKLTAYGLAEVGDERLEGVKVWGGYRSEQLSKPIVFARYLVQDILPDRIDRVIYLDQDVLVQKDLAPLWDVDLQGHPLAAARLCRPTALWRKQFVMNKQPLIDGKFDHDTCTLNNGVLVYDLQAWRTASPSFTDELFEWTRKNTEDKLYTLGSQPPFNLVLVSTPFSSDFPCSPPPHQLMDLAGIREDTEYGSGLPATRSREDVDSAAILHWNGMMKPWLCDGEGYYSEIWTRHFPDFRDSLPADSTTPSFCSEMVITDSPVTPSVEKFTVVVVAFARVDTLLKIIRHLQHSPFLYEIVIAWNNQDHPCPDEFAEFPWVRCIQQSANLVHNRFLIWTEVKTEAVLHYDDDVLAPLEDLEAAFQLWRSRRDQIIGFEPRLDRKIPEGCQYRFKLPDGYFDIVIGKLFMISVNYMRAYFENASLVDLSNNSPCEDIAMNFLTATLPLGDSLLPAASPFLGAHPPPRAPLLFKSNLTEIHSKGFAGLSQGISSSVWREKRHECVQRLMGIFEGVRPAPQTSFFERDPVRRRVYKLPVQGKLELGWCSDTAGSRVCRQP</sequence>
<keyword evidence="2 6" id="KW-0808">Transferase</keyword>
<gene>
    <name evidence="6" type="ORF">BCR35DRAFT_269722</name>
</gene>
<evidence type="ECO:0000256" key="1">
    <source>
        <dbReference type="ARBA" id="ARBA00004370"/>
    </source>
</evidence>
<dbReference type="InParanoid" id="A0A1Y2ED03"/>
<dbReference type="InterPro" id="IPR029044">
    <property type="entry name" value="Nucleotide-diphossugar_trans"/>
</dbReference>
<dbReference type="STRING" id="106004.A0A1Y2ED03"/>
<dbReference type="Pfam" id="PF01501">
    <property type="entry name" value="Glyco_transf_8"/>
    <property type="match status" value="1"/>
</dbReference>
<reference evidence="6 7" key="1">
    <citation type="submission" date="2016-07" db="EMBL/GenBank/DDBJ databases">
        <title>Pervasive Adenine N6-methylation of Active Genes in Fungi.</title>
        <authorList>
            <consortium name="DOE Joint Genome Institute"/>
            <person name="Mondo S.J."/>
            <person name="Dannebaum R.O."/>
            <person name="Kuo R.C."/>
            <person name="Labutti K."/>
            <person name="Haridas S."/>
            <person name="Kuo A."/>
            <person name="Salamov A."/>
            <person name="Ahrendt S.R."/>
            <person name="Lipzen A."/>
            <person name="Sullivan W."/>
            <person name="Andreopoulos W.B."/>
            <person name="Clum A."/>
            <person name="Lindquist E."/>
            <person name="Daum C."/>
            <person name="Ramamoorthy G.K."/>
            <person name="Gryganskyi A."/>
            <person name="Culley D."/>
            <person name="Magnuson J.K."/>
            <person name="James T.Y."/>
            <person name="O'Malley M.A."/>
            <person name="Stajich J.E."/>
            <person name="Spatafora J.W."/>
            <person name="Visel A."/>
            <person name="Grigoriev I.V."/>
        </authorList>
    </citation>
    <scope>NUCLEOTIDE SEQUENCE [LARGE SCALE GENOMIC DNA]</scope>
    <source>
        <strain evidence="6 7">62-1032</strain>
    </source>
</reference>
<comment type="subcellular location">
    <subcellularLocation>
        <location evidence="1">Membrane</location>
    </subcellularLocation>
</comment>